<dbReference type="Pfam" id="PF23562">
    <property type="entry name" value="AMP-binding_C_3"/>
    <property type="match status" value="1"/>
</dbReference>
<dbReference type="PANTHER" id="PTHR43272:SF32">
    <property type="entry name" value="AMP-DEPENDENT SYNTHETASE_LIGASE DOMAIN-CONTAINING PROTEIN"/>
    <property type="match status" value="1"/>
</dbReference>
<evidence type="ECO:0000313" key="8">
    <source>
        <dbReference type="Proteomes" id="UP000318380"/>
    </source>
</evidence>
<dbReference type="SUPFAM" id="SSF56801">
    <property type="entry name" value="Acetyl-CoA synthetase-like"/>
    <property type="match status" value="1"/>
</dbReference>
<proteinExistence type="inferred from homology"/>
<keyword evidence="8" id="KW-1185">Reference proteome</keyword>
<dbReference type="OrthoDB" id="9803968at2"/>
<evidence type="ECO:0000256" key="5">
    <source>
        <dbReference type="ARBA" id="ARBA00032875"/>
    </source>
</evidence>
<dbReference type="GO" id="GO:0016020">
    <property type="term" value="C:membrane"/>
    <property type="evidence" value="ECO:0007669"/>
    <property type="project" value="TreeGrafter"/>
</dbReference>
<reference evidence="7 8" key="1">
    <citation type="submission" date="2019-06" db="EMBL/GenBank/DDBJ databases">
        <title>Sequencing the genomes of 1000 actinobacteria strains.</title>
        <authorList>
            <person name="Klenk H.-P."/>
        </authorList>
    </citation>
    <scope>NUCLEOTIDE SEQUENCE [LARGE SCALE GENOMIC DNA]</scope>
    <source>
        <strain evidence="7 8">DSM 24683</strain>
    </source>
</reference>
<keyword evidence="4" id="KW-0443">Lipid metabolism</keyword>
<dbReference type="EMBL" id="VIVK01000001">
    <property type="protein sequence ID" value="TWD83413.1"/>
    <property type="molecule type" value="Genomic_DNA"/>
</dbReference>
<organism evidence="7 8">
    <name type="scientific">Kribbella amoyensis</name>
    <dbReference type="NCBI Taxonomy" id="996641"/>
    <lineage>
        <taxon>Bacteria</taxon>
        <taxon>Bacillati</taxon>
        <taxon>Actinomycetota</taxon>
        <taxon>Actinomycetes</taxon>
        <taxon>Propionibacteriales</taxon>
        <taxon>Kribbellaceae</taxon>
        <taxon>Kribbella</taxon>
    </lineage>
</organism>
<accession>A0A561BX46</accession>
<dbReference type="CDD" id="cd05907">
    <property type="entry name" value="VL_LC_FACS_like"/>
    <property type="match status" value="1"/>
</dbReference>
<dbReference type="InterPro" id="IPR000873">
    <property type="entry name" value="AMP-dep_synth/lig_dom"/>
</dbReference>
<dbReference type="InterPro" id="IPR020845">
    <property type="entry name" value="AMP-binding_CS"/>
</dbReference>
<evidence type="ECO:0000256" key="2">
    <source>
        <dbReference type="ARBA" id="ARBA00022598"/>
    </source>
</evidence>
<keyword evidence="3" id="KW-0276">Fatty acid metabolism</keyword>
<dbReference type="InterPro" id="IPR042099">
    <property type="entry name" value="ANL_N_sf"/>
</dbReference>
<dbReference type="Gene3D" id="3.40.50.12780">
    <property type="entry name" value="N-terminal domain of ligase-like"/>
    <property type="match status" value="1"/>
</dbReference>
<dbReference type="RefSeq" id="WP_145809934.1">
    <property type="nucleotide sequence ID" value="NZ_VIVK01000001.1"/>
</dbReference>
<dbReference type="AlphaFoldDB" id="A0A561BX46"/>
<comment type="caution">
    <text evidence="7">The sequence shown here is derived from an EMBL/GenBank/DDBJ whole genome shotgun (WGS) entry which is preliminary data.</text>
</comment>
<feature type="domain" description="AMP-dependent synthetase/ligase" evidence="6">
    <location>
        <begin position="24"/>
        <end position="424"/>
    </location>
</feature>
<protein>
    <recommendedName>
        <fullName evidence="5">Acyl-CoA synthetase</fullName>
    </recommendedName>
</protein>
<dbReference type="Pfam" id="PF00501">
    <property type="entry name" value="AMP-binding"/>
    <property type="match status" value="1"/>
</dbReference>
<dbReference type="GO" id="GO:0004467">
    <property type="term" value="F:long-chain fatty acid-CoA ligase activity"/>
    <property type="evidence" value="ECO:0007669"/>
    <property type="project" value="TreeGrafter"/>
</dbReference>
<evidence type="ECO:0000256" key="3">
    <source>
        <dbReference type="ARBA" id="ARBA00022832"/>
    </source>
</evidence>
<name>A0A561BX46_9ACTN</name>
<evidence type="ECO:0000256" key="4">
    <source>
        <dbReference type="ARBA" id="ARBA00023098"/>
    </source>
</evidence>
<evidence type="ECO:0000313" key="7">
    <source>
        <dbReference type="EMBL" id="TWD83413.1"/>
    </source>
</evidence>
<dbReference type="PROSITE" id="PS00455">
    <property type="entry name" value="AMP_BINDING"/>
    <property type="match status" value="1"/>
</dbReference>
<evidence type="ECO:0000256" key="1">
    <source>
        <dbReference type="ARBA" id="ARBA00006432"/>
    </source>
</evidence>
<dbReference type="PANTHER" id="PTHR43272">
    <property type="entry name" value="LONG-CHAIN-FATTY-ACID--COA LIGASE"/>
    <property type="match status" value="1"/>
</dbReference>
<keyword evidence="2" id="KW-0436">Ligase</keyword>
<evidence type="ECO:0000259" key="6">
    <source>
        <dbReference type="Pfam" id="PF00501"/>
    </source>
</evidence>
<comment type="similarity">
    <text evidence="1">Belongs to the ATP-dependent AMP-binding enzyme family.</text>
</comment>
<sequence>MREYTVPAVIEPPTTGGLGDAVWANASSHPDTAVFSRRVQGGWQDVSAAEFARQVGAVAKGLIAAGVQHGDRVALLSATRYEWTLVDYAIWSIGAVTVPIYETSSASQIQWILTDSEAVAAIVENAAHGAVVESARSDAPSLQEVWQLDSGAIEELTVIGQNVTDTELDKRRSAVTPDDLSTLIYTSGTTGRPKGCRITHANFMDELGTAVKVLDDLFDVNGASTLLFLPLAHVFARIIQVGCVMMRVRLGHSSDVKNLVTDLGEFKPTFILSVPRVFEKVFNTASQTAHSAGKGKIFDAAAETAIAYSRAQDDGGPGFGLKAKHALFDKLVYGKLRTVLGGQVDYAVSGGAPLGERLGHFFRGIGVPVLEGYGLTETTAALSVNLPDDIRIGTVGRPLPGVTVRVADDGELCFKGGQVMQGYWKNDEATAASIDADGFFHTGDLGEFDADGFIRITGRKKEILVTAGGKNVAPAVLEDAIRLHPLVSQCMVVGDGKPFIAALVTLDPETIPAWATQHGKPTDLQALVDDKDLLAEIQKAIDEANTAVSKAEGIKKFTVLPTDWTQENGELSLKLSLRRHIVMKKHEADVEALYAK</sequence>
<dbReference type="Proteomes" id="UP000318380">
    <property type="component" value="Unassembled WGS sequence"/>
</dbReference>
<gene>
    <name evidence="7" type="ORF">FB561_4575</name>
</gene>